<sequence>MVTTDECAAMLPDDAADALLVGRLWCDGAQAGPAVVAVRDRRLHDLTAHFPTVTDILRDPAPASAVRQALADAPPVADLAAVAAAMAPMTLPAPVPRLLAPVDLQAVKACGVTFVRSMLERVIEERAKGDPAAAEVLRGEIVAEIGSDLMQVVPGSPRAAELKAALQRRGIWSQYLEVGIGPDAEVFTKAQPLSAIGTLSGVGIHPASAWNNPEPELVVIAAPSGAIVGATLGNDVNLRDVEGRSALLLGKAKDNNASCAIGPFIRLFDDRFGLDDLRDAVLDIVVEGPDGWRLEAQSRLTEISRAPADLVAQAMGAHHQYPDGLALFTGTGFAPVADRDRPGQGFTHRIGDIVRIRERHLGALANRVDHTDALPPWSFGLRDLMASLAARGAAL</sequence>
<evidence type="ECO:0000313" key="5">
    <source>
        <dbReference type="Proteomes" id="UP001595528"/>
    </source>
</evidence>
<evidence type="ECO:0000256" key="1">
    <source>
        <dbReference type="ARBA" id="ARBA00010211"/>
    </source>
</evidence>
<dbReference type="InterPro" id="IPR051121">
    <property type="entry name" value="FAH"/>
</dbReference>
<organism evidence="4 5">
    <name type="scientific">Marinibaculum pumilum</name>
    <dbReference type="NCBI Taxonomy" id="1766165"/>
    <lineage>
        <taxon>Bacteria</taxon>
        <taxon>Pseudomonadati</taxon>
        <taxon>Pseudomonadota</taxon>
        <taxon>Alphaproteobacteria</taxon>
        <taxon>Rhodospirillales</taxon>
        <taxon>Rhodospirillaceae</taxon>
        <taxon>Marinibaculum</taxon>
    </lineage>
</organism>
<evidence type="ECO:0000259" key="3">
    <source>
        <dbReference type="Pfam" id="PF01557"/>
    </source>
</evidence>
<feature type="domain" description="Fumarylacetoacetase-like C-terminal" evidence="3">
    <location>
        <begin position="225"/>
        <end position="368"/>
    </location>
</feature>
<dbReference type="InterPro" id="IPR036663">
    <property type="entry name" value="Fumarylacetoacetase_C_sf"/>
</dbReference>
<dbReference type="Gene3D" id="3.90.850.10">
    <property type="entry name" value="Fumarylacetoacetase-like, C-terminal domain"/>
    <property type="match status" value="1"/>
</dbReference>
<dbReference type="Pfam" id="PF01557">
    <property type="entry name" value="FAA_hydrolase"/>
    <property type="match status" value="1"/>
</dbReference>
<protein>
    <submittedName>
        <fullName evidence="4">Fumarylacetoacetate hydrolase family protein</fullName>
    </submittedName>
</protein>
<evidence type="ECO:0000313" key="4">
    <source>
        <dbReference type="EMBL" id="MFC3228401.1"/>
    </source>
</evidence>
<dbReference type="RefSeq" id="WP_379901477.1">
    <property type="nucleotide sequence ID" value="NZ_JBHRTR010000028.1"/>
</dbReference>
<accession>A0ABV7L177</accession>
<proteinExistence type="inferred from homology"/>
<dbReference type="InterPro" id="IPR011234">
    <property type="entry name" value="Fumarylacetoacetase-like_C"/>
</dbReference>
<dbReference type="EMBL" id="JBHRTR010000028">
    <property type="protein sequence ID" value="MFC3228401.1"/>
    <property type="molecule type" value="Genomic_DNA"/>
</dbReference>
<gene>
    <name evidence="4" type="ORF">ACFOGJ_14250</name>
</gene>
<comment type="caution">
    <text evidence="4">The sequence shown here is derived from an EMBL/GenBank/DDBJ whole genome shotgun (WGS) entry which is preliminary data.</text>
</comment>
<name>A0ABV7L177_9PROT</name>
<dbReference type="GO" id="GO:0016787">
    <property type="term" value="F:hydrolase activity"/>
    <property type="evidence" value="ECO:0007669"/>
    <property type="project" value="UniProtKB-KW"/>
</dbReference>
<evidence type="ECO:0000256" key="2">
    <source>
        <dbReference type="ARBA" id="ARBA00022723"/>
    </source>
</evidence>
<dbReference type="PANTHER" id="PTHR42796">
    <property type="entry name" value="FUMARYLACETOACETATE HYDROLASE DOMAIN-CONTAINING PROTEIN 2A-RELATED"/>
    <property type="match status" value="1"/>
</dbReference>
<reference evidence="5" key="1">
    <citation type="journal article" date="2019" name="Int. J. Syst. Evol. Microbiol.">
        <title>The Global Catalogue of Microorganisms (GCM) 10K type strain sequencing project: providing services to taxonomists for standard genome sequencing and annotation.</title>
        <authorList>
            <consortium name="The Broad Institute Genomics Platform"/>
            <consortium name="The Broad Institute Genome Sequencing Center for Infectious Disease"/>
            <person name="Wu L."/>
            <person name="Ma J."/>
        </authorList>
    </citation>
    <scope>NUCLEOTIDE SEQUENCE [LARGE SCALE GENOMIC DNA]</scope>
    <source>
        <strain evidence="5">KCTC 42964</strain>
    </source>
</reference>
<keyword evidence="2" id="KW-0479">Metal-binding</keyword>
<keyword evidence="5" id="KW-1185">Reference proteome</keyword>
<keyword evidence="4" id="KW-0378">Hydrolase</keyword>
<comment type="similarity">
    <text evidence="1">Belongs to the FAH family.</text>
</comment>
<dbReference type="SUPFAM" id="SSF56529">
    <property type="entry name" value="FAH"/>
    <property type="match status" value="1"/>
</dbReference>
<dbReference type="Proteomes" id="UP001595528">
    <property type="component" value="Unassembled WGS sequence"/>
</dbReference>
<dbReference type="PANTHER" id="PTHR42796:SF7">
    <property type="entry name" value="2-DEHYDRO-3-DEOXY-D-ARABINONATE DEHYDRATASE"/>
    <property type="match status" value="1"/>
</dbReference>